<dbReference type="InterPro" id="IPR018480">
    <property type="entry name" value="PNAcMuramoyl-5peptid_Trfase_CS"/>
</dbReference>
<evidence type="ECO:0000256" key="4">
    <source>
        <dbReference type="ARBA" id="ARBA00022679"/>
    </source>
</evidence>
<dbReference type="EC" id="2.7.8.13" evidence="12 13"/>
<dbReference type="GO" id="GO:0008360">
    <property type="term" value="P:regulation of cell shape"/>
    <property type="evidence" value="ECO:0007669"/>
    <property type="project" value="UniProtKB-KW"/>
</dbReference>
<evidence type="ECO:0000256" key="3">
    <source>
        <dbReference type="ARBA" id="ARBA00022618"/>
    </source>
</evidence>
<comment type="subcellular location">
    <subcellularLocation>
        <location evidence="12">Cell membrane</location>
        <topology evidence="12">Multi-pass membrane protein</topology>
    </subcellularLocation>
    <subcellularLocation>
        <location evidence="1">Membrane</location>
        <topology evidence="1">Multi-pass membrane protein</topology>
    </subcellularLocation>
</comment>
<gene>
    <name evidence="12 15" type="primary">mraY</name>
    <name evidence="15" type="ORF">TGUWTKB_2190</name>
</gene>
<dbReference type="Proteomes" id="UP000031627">
    <property type="component" value="Chromosome"/>
</dbReference>
<dbReference type="PROSITE" id="PS01348">
    <property type="entry name" value="MRAY_2"/>
    <property type="match status" value="1"/>
</dbReference>
<proteinExistence type="inferred from homology"/>
<dbReference type="GO" id="GO:0008963">
    <property type="term" value="F:phospho-N-acetylmuramoyl-pentapeptide-transferase activity"/>
    <property type="evidence" value="ECO:0007669"/>
    <property type="project" value="UniProtKB-UniRule"/>
</dbReference>
<dbReference type="OrthoDB" id="9805475at2"/>
<keyword evidence="7 12" id="KW-0573">Peptidoglycan synthesis</keyword>
<dbReference type="GO" id="GO:0009252">
    <property type="term" value="P:peptidoglycan biosynthetic process"/>
    <property type="evidence" value="ECO:0007669"/>
    <property type="project" value="UniProtKB-UniRule"/>
</dbReference>
<feature type="transmembrane region" description="Helical" evidence="12">
    <location>
        <begin position="67"/>
        <end position="89"/>
    </location>
</feature>
<reference evidence="16" key="1">
    <citation type="submission" date="2013-11" db="EMBL/GenBank/DDBJ databases">
        <title>Symbiont-containing voluminous jelly as an extraordinary maternal gift for overwintering insect nymphs.</title>
        <authorList>
            <person name="Kaiwa N."/>
            <person name="Hosokawa T."/>
            <person name="Nikoh N."/>
            <person name="Meng X.Y."/>
            <person name="Tanahashi M."/>
            <person name="Moriyama M."/>
            <person name="Maeda T."/>
            <person name="Yamaguchi K."/>
            <person name="Shigenobu S."/>
            <person name="Ito M."/>
            <person name="Fukatsu T."/>
        </authorList>
    </citation>
    <scope>NUCLEOTIDE SEQUENCE [LARGE SCALE GENOMIC DNA]</scope>
    <source>
        <strain evidence="16">UwTKB</strain>
    </source>
</reference>
<feature type="binding site" evidence="14">
    <location>
        <position position="190"/>
    </location>
    <ligand>
        <name>Mg(2+)</name>
        <dbReference type="ChEBI" id="CHEBI:18420"/>
    </ligand>
</feature>
<feature type="transmembrane region" description="Helical" evidence="12">
    <location>
        <begin position="287"/>
        <end position="309"/>
    </location>
</feature>
<dbReference type="GO" id="GO:0051992">
    <property type="term" value="F:UDP-N-acetylmuramoyl-L-alanyl-D-glutamyl-meso-2,6-diaminopimelyl-D-alanyl-D-alanine:undecaprenyl-phosphate transferase activity"/>
    <property type="evidence" value="ECO:0007669"/>
    <property type="project" value="RHEA"/>
</dbReference>
<dbReference type="KEGG" id="sbw:TGUWTKB_2190"/>
<feature type="transmembrane region" description="Helical" evidence="12">
    <location>
        <begin position="20"/>
        <end position="46"/>
    </location>
</feature>
<dbReference type="AlphaFoldDB" id="A0A090AJ49"/>
<feature type="transmembrane region" description="Helical" evidence="12">
    <location>
        <begin position="336"/>
        <end position="355"/>
    </location>
</feature>
<protein>
    <recommendedName>
        <fullName evidence="12 13">Phospho-N-acetylmuramoyl-pentapeptide-transferase</fullName>
        <ecNumber evidence="12 13">2.7.8.13</ecNumber>
    </recommendedName>
    <alternativeName>
        <fullName evidence="12">UDP-MurNAc-pentapeptide phosphotransferase</fullName>
    </alternativeName>
</protein>
<feature type="transmembrane region" description="Helical" evidence="12">
    <location>
        <begin position="95"/>
        <end position="112"/>
    </location>
</feature>
<keyword evidence="9 12" id="KW-0472">Membrane</keyword>
<dbReference type="CDD" id="cd06852">
    <property type="entry name" value="GT_MraY"/>
    <property type="match status" value="1"/>
</dbReference>
<keyword evidence="10 12" id="KW-0131">Cell cycle</keyword>
<feature type="binding site" evidence="14">
    <location>
        <position position="265"/>
    </location>
    <ligand>
        <name>Mg(2+)</name>
        <dbReference type="ChEBI" id="CHEBI:18420"/>
    </ligand>
</feature>
<evidence type="ECO:0000256" key="13">
    <source>
        <dbReference type="NCBIfam" id="TIGR00445"/>
    </source>
</evidence>
<dbReference type="PROSITE" id="PS01347">
    <property type="entry name" value="MRAY_1"/>
    <property type="match status" value="1"/>
</dbReference>
<keyword evidence="11 12" id="KW-0961">Cell wall biogenesis/degradation</keyword>
<name>A0A090AJ49_9ENTR</name>
<feature type="transmembrane region" description="Helical" evidence="12">
    <location>
        <begin position="237"/>
        <end position="254"/>
    </location>
</feature>
<evidence type="ECO:0000256" key="8">
    <source>
        <dbReference type="ARBA" id="ARBA00022989"/>
    </source>
</evidence>
<feature type="transmembrane region" description="Helical" evidence="12">
    <location>
        <begin position="194"/>
        <end position="217"/>
    </location>
</feature>
<comment type="pathway">
    <text evidence="12">Cell wall biogenesis; peptidoglycan biosynthesis.</text>
</comment>
<sequence length="358" mass="41461">MFIWLVKKYSTLFSDYFISIKFRAIVSFLTTLIISFILTPSFIKFLKKLQINQIIRKNGPKSHLLKNNTPTMGGIIILVTTIFSVLIWTDLCNKYIWYVLFLFVSYGIIGFIDDYKKIFHQHTNGLTIFWKYFWQSLIALIIVILLYLFDNKNITQIIIPTFYKNYTLDIGIFFILISYFVITGTSNSVNLTDGLDGLVILPIIFVCITLTIVSFISGDIVLSKHFNFYYLYYSNEFIIFCASIIGAGMSFLWFNKYPAKLFMGDVGSLALGGTIGILSILLHQELLLLIIGGIFVIESLSVMLQIISFKLRKKRIFKMAPIHHHYELKGYSEPFIIIRFWIFSFICFIVGLLSLKIY</sequence>
<accession>A0A090AJ49</accession>
<evidence type="ECO:0000256" key="6">
    <source>
        <dbReference type="ARBA" id="ARBA00022960"/>
    </source>
</evidence>
<dbReference type="NCBIfam" id="TIGR00445">
    <property type="entry name" value="mraY"/>
    <property type="match status" value="1"/>
</dbReference>
<feature type="transmembrane region" description="Helical" evidence="12">
    <location>
        <begin position="261"/>
        <end position="281"/>
    </location>
</feature>
<dbReference type="HAMAP" id="MF_00038">
    <property type="entry name" value="MraY"/>
    <property type="match status" value="1"/>
</dbReference>
<keyword evidence="6 12" id="KW-0133">Cell shape</keyword>
<evidence type="ECO:0000256" key="14">
    <source>
        <dbReference type="PIRSR" id="PIRSR600715-1"/>
    </source>
</evidence>
<keyword evidence="12" id="KW-1003">Cell membrane</keyword>
<dbReference type="EMBL" id="AP014521">
    <property type="protein sequence ID" value="BAP58463.1"/>
    <property type="molecule type" value="Genomic_DNA"/>
</dbReference>
<comment type="similarity">
    <text evidence="2 12">Belongs to the glycosyltransferase 4 family. MraY subfamily.</text>
</comment>
<dbReference type="InterPro" id="IPR000715">
    <property type="entry name" value="Glycosyl_transferase_4"/>
</dbReference>
<keyword evidence="5 12" id="KW-0812">Transmembrane</keyword>
<dbReference type="GO" id="GO:0005886">
    <property type="term" value="C:plasma membrane"/>
    <property type="evidence" value="ECO:0007669"/>
    <property type="project" value="UniProtKB-SubCell"/>
</dbReference>
<dbReference type="InterPro" id="IPR003524">
    <property type="entry name" value="PNAcMuramoyl-5peptid_Trfase"/>
</dbReference>
<dbReference type="PANTHER" id="PTHR22926:SF5">
    <property type="entry name" value="PHOSPHO-N-ACETYLMURAMOYL-PENTAPEPTIDE-TRANSFERASE HOMOLOG"/>
    <property type="match status" value="1"/>
</dbReference>
<comment type="catalytic activity">
    <reaction evidence="12">
        <text>UDP-N-acetyl-alpha-D-muramoyl-L-alanyl-gamma-D-glutamyl-meso-2,6-diaminopimeloyl-D-alanyl-D-alanine + di-trans,octa-cis-undecaprenyl phosphate = di-trans,octa-cis-undecaprenyl diphospho-N-acetyl-alpha-D-muramoyl-L-alanyl-D-glutamyl-meso-2,6-diaminopimeloyl-D-alanyl-D-alanine + UMP</text>
        <dbReference type="Rhea" id="RHEA:28386"/>
        <dbReference type="ChEBI" id="CHEBI:57865"/>
        <dbReference type="ChEBI" id="CHEBI:60392"/>
        <dbReference type="ChEBI" id="CHEBI:61386"/>
        <dbReference type="ChEBI" id="CHEBI:61387"/>
        <dbReference type="EC" id="2.7.8.13"/>
    </reaction>
</comment>
<feature type="transmembrane region" description="Helical" evidence="12">
    <location>
        <begin position="161"/>
        <end position="182"/>
    </location>
</feature>
<comment type="function">
    <text evidence="12">Catalyzes the initial step of the lipid cycle reactions in the biosynthesis of the cell wall peptidoglycan: transfers peptidoglycan precursor phospho-MurNAc-pentapeptide from UDP-MurNAc-pentapeptide onto the lipid carrier undecaprenyl phosphate, yielding undecaprenyl-pyrophosphoryl-MurNAc-pentapeptide, known as lipid I.</text>
</comment>
<evidence type="ECO:0000256" key="1">
    <source>
        <dbReference type="ARBA" id="ARBA00004141"/>
    </source>
</evidence>
<evidence type="ECO:0000256" key="2">
    <source>
        <dbReference type="ARBA" id="ARBA00005583"/>
    </source>
</evidence>
<dbReference type="GO" id="GO:0051301">
    <property type="term" value="P:cell division"/>
    <property type="evidence" value="ECO:0007669"/>
    <property type="project" value="UniProtKB-KW"/>
</dbReference>
<evidence type="ECO:0000313" key="15">
    <source>
        <dbReference type="EMBL" id="BAP58463.1"/>
    </source>
</evidence>
<reference evidence="15 16" key="2">
    <citation type="journal article" date="2014" name="Curr. Biol.">
        <title>Symbiont-Supplemented Maternal Investment Underpinning Host's Ecological Adaptation.</title>
        <authorList>
            <person name="Kaiwa N."/>
            <person name="Hosokawa T."/>
            <person name="Nikoh N."/>
            <person name="Tanahashi M."/>
            <person name="Moriyama M."/>
            <person name="Meng X.Y."/>
            <person name="Maeda T."/>
            <person name="Yamaguchi K."/>
            <person name="Shigenobu S."/>
            <person name="Ito M."/>
            <person name="Fukatsu T."/>
        </authorList>
    </citation>
    <scope>NUCLEOTIDE SEQUENCE [LARGE SCALE GENOMIC DNA]</scope>
    <source>
        <strain evidence="15 16">UwTKB</strain>
    </source>
</reference>
<evidence type="ECO:0000256" key="12">
    <source>
        <dbReference type="HAMAP-Rule" id="MF_00038"/>
    </source>
</evidence>
<dbReference type="RefSeq" id="WP_041062693.1">
    <property type="nucleotide sequence ID" value="NZ_AP014521.1"/>
</dbReference>
<evidence type="ECO:0000256" key="11">
    <source>
        <dbReference type="ARBA" id="ARBA00023316"/>
    </source>
</evidence>
<keyword evidence="8 12" id="KW-1133">Transmembrane helix</keyword>
<dbReference type="PANTHER" id="PTHR22926">
    <property type="entry name" value="PHOSPHO-N-ACETYLMURAMOYL-PENTAPEPTIDE-TRANSFERASE"/>
    <property type="match status" value="1"/>
</dbReference>
<dbReference type="Pfam" id="PF00953">
    <property type="entry name" value="Glycos_transf_4"/>
    <property type="match status" value="1"/>
</dbReference>
<dbReference type="GO" id="GO:0046872">
    <property type="term" value="F:metal ion binding"/>
    <property type="evidence" value="ECO:0007669"/>
    <property type="project" value="UniProtKB-KW"/>
</dbReference>
<evidence type="ECO:0000256" key="9">
    <source>
        <dbReference type="ARBA" id="ARBA00023136"/>
    </source>
</evidence>
<keyword evidence="3 12" id="KW-0132">Cell division</keyword>
<dbReference type="UniPathway" id="UPA00219"/>
<evidence type="ECO:0000313" key="16">
    <source>
        <dbReference type="Proteomes" id="UP000031627"/>
    </source>
</evidence>
<evidence type="ECO:0000256" key="5">
    <source>
        <dbReference type="ARBA" id="ARBA00022692"/>
    </source>
</evidence>
<evidence type="ECO:0000256" key="10">
    <source>
        <dbReference type="ARBA" id="ARBA00023306"/>
    </source>
</evidence>
<dbReference type="HOGENOM" id="CLU_023982_0_0_6"/>
<keyword evidence="4 12" id="KW-0808">Transferase</keyword>
<keyword evidence="16" id="KW-1185">Reference proteome</keyword>
<comment type="cofactor">
    <cofactor evidence="12 14">
        <name>Mg(2+)</name>
        <dbReference type="ChEBI" id="CHEBI:18420"/>
    </cofactor>
</comment>
<organism evidence="15 16">
    <name type="scientific">Candidatus Tachikawaea gelatinosa</name>
    <dbReference type="NCBI Taxonomy" id="1410383"/>
    <lineage>
        <taxon>Bacteria</taxon>
        <taxon>Pseudomonadati</taxon>
        <taxon>Pseudomonadota</taxon>
        <taxon>Gammaproteobacteria</taxon>
        <taxon>Enterobacterales</taxon>
        <taxon>Enterobacteriaceae</taxon>
        <taxon>Candidatus Tachikawaea</taxon>
    </lineage>
</organism>
<dbReference type="STRING" id="1410383.TGUWTKB_2190"/>
<feature type="transmembrane region" description="Helical" evidence="12">
    <location>
        <begin position="132"/>
        <end position="149"/>
    </location>
</feature>
<dbReference type="Pfam" id="PF10555">
    <property type="entry name" value="MraY_sig1"/>
    <property type="match status" value="1"/>
</dbReference>
<keyword evidence="12 14" id="KW-0479">Metal-binding</keyword>
<dbReference type="GO" id="GO:0071555">
    <property type="term" value="P:cell wall organization"/>
    <property type="evidence" value="ECO:0007669"/>
    <property type="project" value="UniProtKB-KW"/>
</dbReference>
<keyword evidence="12 14" id="KW-0460">Magnesium</keyword>
<evidence type="ECO:0000256" key="7">
    <source>
        <dbReference type="ARBA" id="ARBA00022984"/>
    </source>
</evidence>